<dbReference type="InterPro" id="IPR011991">
    <property type="entry name" value="ArsR-like_HTH"/>
</dbReference>
<dbReference type="SMART" id="SM00418">
    <property type="entry name" value="HTH_ARSR"/>
    <property type="match status" value="1"/>
</dbReference>
<dbReference type="PROSITE" id="PS50987">
    <property type="entry name" value="HTH_ARSR_2"/>
    <property type="match status" value="1"/>
</dbReference>
<dbReference type="Pfam" id="PF01022">
    <property type="entry name" value="HTH_5"/>
    <property type="match status" value="1"/>
</dbReference>
<dbReference type="CDD" id="cd00090">
    <property type="entry name" value="HTH_ARSR"/>
    <property type="match status" value="1"/>
</dbReference>
<dbReference type="InterPro" id="IPR036388">
    <property type="entry name" value="WH-like_DNA-bd_sf"/>
</dbReference>
<dbReference type="Gene3D" id="1.10.10.10">
    <property type="entry name" value="Winged helix-like DNA-binding domain superfamily/Winged helix DNA-binding domain"/>
    <property type="match status" value="1"/>
</dbReference>
<keyword evidence="2" id="KW-0238">DNA-binding</keyword>
<protein>
    <submittedName>
        <fullName evidence="5">ArsR family transcriptional regulator</fullName>
    </submittedName>
</protein>
<keyword evidence="1" id="KW-0805">Transcription regulation</keyword>
<evidence type="ECO:0000256" key="1">
    <source>
        <dbReference type="ARBA" id="ARBA00023015"/>
    </source>
</evidence>
<gene>
    <name evidence="5" type="ORF">ENX16_00545</name>
</gene>
<evidence type="ECO:0000313" key="5">
    <source>
        <dbReference type="EMBL" id="HGD12563.1"/>
    </source>
</evidence>
<accession>A0A7V3PSG2</accession>
<dbReference type="PANTHER" id="PTHR43132">
    <property type="entry name" value="ARSENICAL RESISTANCE OPERON REPRESSOR ARSR-RELATED"/>
    <property type="match status" value="1"/>
</dbReference>
<comment type="caution">
    <text evidence="5">The sequence shown here is derived from an EMBL/GenBank/DDBJ whole genome shotgun (WGS) entry which is preliminary data.</text>
</comment>
<dbReference type="PRINTS" id="PR00778">
    <property type="entry name" value="HTHARSR"/>
</dbReference>
<dbReference type="InterPro" id="IPR051011">
    <property type="entry name" value="Metal_resp_trans_reg"/>
</dbReference>
<sequence>MHINSRPSIDLIFAALAHPVRLEMVATLATGEKCVCEIAGALGRERSVVSRHLMILEQAGIVQSRSVGRMVIYHLRDKRALNLIDIGIDMVKHPVKEKERQIK</sequence>
<dbReference type="GO" id="GO:0003700">
    <property type="term" value="F:DNA-binding transcription factor activity"/>
    <property type="evidence" value="ECO:0007669"/>
    <property type="project" value="InterPro"/>
</dbReference>
<dbReference type="InterPro" id="IPR001845">
    <property type="entry name" value="HTH_ArsR_DNA-bd_dom"/>
</dbReference>
<name>A0A7V3PSG2_UNCW3</name>
<evidence type="ECO:0000259" key="4">
    <source>
        <dbReference type="PROSITE" id="PS50987"/>
    </source>
</evidence>
<feature type="domain" description="HTH arsR-type" evidence="4">
    <location>
        <begin position="1"/>
        <end position="95"/>
    </location>
</feature>
<evidence type="ECO:0000256" key="2">
    <source>
        <dbReference type="ARBA" id="ARBA00023125"/>
    </source>
</evidence>
<dbReference type="EMBL" id="DTMZ01000004">
    <property type="protein sequence ID" value="HGD12563.1"/>
    <property type="molecule type" value="Genomic_DNA"/>
</dbReference>
<dbReference type="AlphaFoldDB" id="A0A7V3PSG2"/>
<dbReference type="PANTHER" id="PTHR43132:SF2">
    <property type="entry name" value="ARSENICAL RESISTANCE OPERON REPRESSOR ARSR-RELATED"/>
    <property type="match status" value="1"/>
</dbReference>
<dbReference type="SUPFAM" id="SSF46785">
    <property type="entry name" value="Winged helix' DNA-binding domain"/>
    <property type="match status" value="1"/>
</dbReference>
<evidence type="ECO:0000256" key="3">
    <source>
        <dbReference type="ARBA" id="ARBA00023163"/>
    </source>
</evidence>
<organism evidence="5">
    <name type="scientific">candidate division WOR-3 bacterium</name>
    <dbReference type="NCBI Taxonomy" id="2052148"/>
    <lineage>
        <taxon>Bacteria</taxon>
        <taxon>Bacteria division WOR-3</taxon>
    </lineage>
</organism>
<dbReference type="InterPro" id="IPR036390">
    <property type="entry name" value="WH_DNA-bd_sf"/>
</dbReference>
<dbReference type="NCBIfam" id="NF033788">
    <property type="entry name" value="HTH_metalloreg"/>
    <property type="match status" value="1"/>
</dbReference>
<keyword evidence="3" id="KW-0804">Transcription</keyword>
<reference evidence="5" key="1">
    <citation type="journal article" date="2020" name="mSystems">
        <title>Genome- and Community-Level Interaction Insights into Carbon Utilization and Element Cycling Functions of Hydrothermarchaeota in Hydrothermal Sediment.</title>
        <authorList>
            <person name="Zhou Z."/>
            <person name="Liu Y."/>
            <person name="Xu W."/>
            <person name="Pan J."/>
            <person name="Luo Z.H."/>
            <person name="Li M."/>
        </authorList>
    </citation>
    <scope>NUCLEOTIDE SEQUENCE [LARGE SCALE GENOMIC DNA]</scope>
    <source>
        <strain evidence="5">SpSt-914</strain>
    </source>
</reference>
<proteinExistence type="predicted"/>
<dbReference type="GO" id="GO:0003677">
    <property type="term" value="F:DNA binding"/>
    <property type="evidence" value="ECO:0007669"/>
    <property type="project" value="UniProtKB-KW"/>
</dbReference>